<dbReference type="Proteomes" id="UP000184111">
    <property type="component" value="Unassembled WGS sequence"/>
</dbReference>
<evidence type="ECO:0000313" key="6">
    <source>
        <dbReference type="Proteomes" id="UP000184111"/>
    </source>
</evidence>
<dbReference type="NCBIfam" id="NF047832">
    <property type="entry name" value="caspase_w_EACC1"/>
    <property type="match status" value="1"/>
</dbReference>
<feature type="domain" description="wHTH-Hsp90 Na associated" evidence="4">
    <location>
        <begin position="1564"/>
        <end position="1617"/>
    </location>
</feature>
<dbReference type="Pfam" id="PF24410">
    <property type="entry name" value="wHTH-HSP90_Na-assoc"/>
    <property type="match status" value="8"/>
</dbReference>
<dbReference type="InterPro" id="IPR011600">
    <property type="entry name" value="Pept_C14_caspase"/>
</dbReference>
<dbReference type="Pfam" id="PF00656">
    <property type="entry name" value="Peptidase_C14"/>
    <property type="match status" value="1"/>
</dbReference>
<keyword evidence="6" id="KW-1185">Reference proteome</keyword>
<dbReference type="RefSeq" id="WP_073495056.1">
    <property type="nucleotide sequence ID" value="NZ_FRBI01000003.1"/>
</dbReference>
<accession>A0A1M6Z8Q8</accession>
<feature type="domain" description="wHTH-Hsp90 Na associated" evidence="4">
    <location>
        <begin position="1162"/>
        <end position="1201"/>
    </location>
</feature>
<evidence type="ECO:0000313" key="5">
    <source>
        <dbReference type="EMBL" id="SHL26856.1"/>
    </source>
</evidence>
<evidence type="ECO:0000259" key="4">
    <source>
        <dbReference type="Pfam" id="PF24410"/>
    </source>
</evidence>
<organism evidence="5 6">
    <name type="scientific">Actinacidiphila paucisporea</name>
    <dbReference type="NCBI Taxonomy" id="310782"/>
    <lineage>
        <taxon>Bacteria</taxon>
        <taxon>Bacillati</taxon>
        <taxon>Actinomycetota</taxon>
        <taxon>Actinomycetes</taxon>
        <taxon>Kitasatosporales</taxon>
        <taxon>Streptomycetaceae</taxon>
        <taxon>Actinacidiphila</taxon>
    </lineage>
</organism>
<dbReference type="InterPro" id="IPR056507">
    <property type="entry name" value="wHTH-HSP90_Na-assoc"/>
</dbReference>
<sequence length="1716" mass="188218">MQLQPPDKATSRAVFIGTTEYHPSTRLQQLANVDSSVRRLRHLLCERAEAVFDAELCPAPLLNPARSRVALEALERAAGEAEDVLLVYYAGHAVSLSKGNEDRLYLVLSEAQYPRPDWDSLDFGEVRAILRTSRARVRILILDCCFSGVAAQGVLSGGEPPLTTELLQQMTLEEGWHIVTSSAADRTADDSDGHGYTAFTGKLIDGLEQGVDRAPGGAEPAYLGMESLFSYARARLPEQAPQILQNGTPHVALGPNPRRLPPEYEQWTDVVETFLRGWAPAAAELDPTVELARKLVLRLAQSCQDEPRLANDPWRSAGFAVRMCEHLTDMVKRACGRAGDPLLNQAEALLVGLMPFVYATWWDGALGESLKSTDPERDLLGERPAAVDGSDGPRGSYREFLERRPDAVRRARSAVLRGNETAARAICWWLYRHWVLNRAFIERKPDPLQAIGALLEETGEPSRTMLRRLFGLYGRFTLQQVLDPLMSALLASPDPRLRVGKPTTDTDIRAGLIARLLSVAHQMAVDPFALPTAIDHVNAGSSFTPEVLRERFWSWQRLSRDGSGTVGYDLGAECASPEVASVLRAHVTAMDRYVLRVTHPDNGLPEAAALGDVIPLRYSSLGVRPGPDDRFSLTEMRLTLDDDSVRELLMGQQIYHHPEAAVRELFQNALDACRHRDRRLAFLRHQRGDTEHGGDWRGKITFVRGHDDRRPYIECRDNGVGMGEQELEKLFARGGMRFTTSQEYLEEQVDWRRAGIQLQPNSIFGIGVYSYFLLADEIRVVTRRFNRDGELGQGLQIDISGPGALFHIKPLAGIEAGTAVRLYLKQDLDLPPLHDVLGRWVWTSDYDLDASEEGTDEVFRLRAGRLNERAARHGTAPVATSGSPGIWWCPGEGGVLRDGIWIGHPVFGAVVNLTGAAAPDLTIDRNHPRDPAAIAVDALLADRVDALVRAEAGVLTPTWLSELAKERPALADTVLRAAVENGLPGWQLGGRDADIAVVGCFVPDVALWAGQTGPGAGEPSAKPAKGDADSRLLRKADEILENFPPFVADWRARAWAKAGLLPGVGLADGESPPVALPSDALLLDLQSLSDAKSYDYEAILRAHVRGRRSVRRNLVEAAERLDATLPPLLARLCLLGQDERVFHSVPRQPAGDDRETPLPIGAQAGWLSTDAPVPMGYILDMARFAECPPRQVRDRLERVGYRTPETRYVPEAATAAQDDLIILSVNVTGTGRWLEPDDEVPLSHLLVAAAALESTPRQVAERLTELGHRLPAHAAAHPAWHTTLRKDDCALLSRDCDGSPPWLDVTAEVPVEQLLVAASVTDSTPRWVAERLTRLGLSVSADARTHPAWEVILTHSDRMLLSRDLGERTSREDESRRWMPLGTRIPTGHLFAAAETVKRTPRQVADRFTRLGYVTDDGAGEWPRSGRLSDDDLALISESLDGTKPSLDPMAEVRIGHVLAAAKETAYSAREAVARLRQLGYIVPDIPPQTLRSARVPRDALLLSVDLDGLYPWLDPAADVPPGHLLAAAAATKSTPEQVAERLALFGHRVHESAAGLAAWRTVLSKDDLILLSSDVNGKEPWRRFEDDVSPDHLLVIAATLGRTPQWVADRYGVLGYRTVGWAAGHPVWQTTLRRGDLPLLGAGDGHPNSTLHVATPVPLTHIVHAAVTEDQEPGQVWARLEQLGFTPPPGVVFPRREAAADGRAQGRKSRSGPPD</sequence>
<evidence type="ECO:0000256" key="1">
    <source>
        <dbReference type="SAM" id="MobiDB-lite"/>
    </source>
</evidence>
<dbReference type="Gene3D" id="3.30.565.10">
    <property type="entry name" value="Histidine kinase-like ATPase, C-terminal domain"/>
    <property type="match status" value="1"/>
</dbReference>
<dbReference type="Pfam" id="PF24401">
    <property type="entry name" value="iHD-CE"/>
    <property type="match status" value="1"/>
</dbReference>
<dbReference type="GO" id="GO:0006508">
    <property type="term" value="P:proteolysis"/>
    <property type="evidence" value="ECO:0007669"/>
    <property type="project" value="InterPro"/>
</dbReference>
<feature type="region of interest" description="Disordered" evidence="1">
    <location>
        <begin position="1689"/>
        <end position="1716"/>
    </location>
</feature>
<feature type="domain" description="wHTH-Hsp90 Na associated" evidence="4">
    <location>
        <begin position="1284"/>
        <end position="1337"/>
    </location>
</feature>
<dbReference type="OrthoDB" id="9802640at2"/>
<feature type="domain" description="wHTH-Hsp90 Na associated" evidence="4">
    <location>
        <begin position="1428"/>
        <end position="1481"/>
    </location>
</feature>
<reference evidence="5 6" key="1">
    <citation type="submission" date="2016-11" db="EMBL/GenBank/DDBJ databases">
        <authorList>
            <person name="Jaros S."/>
            <person name="Januszkiewicz K."/>
            <person name="Wedrychowicz H."/>
        </authorList>
    </citation>
    <scope>NUCLEOTIDE SEQUENCE [LARGE SCALE GENOMIC DNA]</scope>
    <source>
        <strain evidence="5 6">CGMCC 4.2025</strain>
    </source>
</reference>
<feature type="domain" description="wHTH-Hsp90 Na associated" evidence="4">
    <location>
        <begin position="1357"/>
        <end position="1413"/>
    </location>
</feature>
<feature type="domain" description="Peptidase C14 caspase" evidence="2">
    <location>
        <begin position="12"/>
        <end position="245"/>
    </location>
</feature>
<feature type="domain" description="wHTH-Hsp90 Na associated" evidence="4">
    <location>
        <begin position="1633"/>
        <end position="1686"/>
    </location>
</feature>
<dbReference type="Gene3D" id="3.40.50.1460">
    <property type="match status" value="1"/>
</dbReference>
<feature type="domain" description="wHTH-Hsp90 Na associated" evidence="4">
    <location>
        <begin position="1217"/>
        <end position="1268"/>
    </location>
</feature>
<dbReference type="SUPFAM" id="SSF55874">
    <property type="entry name" value="ATPase domain of HSP90 chaperone/DNA topoisomerase II/histidine kinase"/>
    <property type="match status" value="1"/>
</dbReference>
<feature type="compositionally biased region" description="Basic residues" evidence="1">
    <location>
        <begin position="1706"/>
        <end position="1716"/>
    </location>
</feature>
<protein>
    <submittedName>
        <fullName evidence="5">Caspase domain-containing protein</fullName>
    </submittedName>
</protein>
<dbReference type="InterPro" id="IPR036890">
    <property type="entry name" value="HATPase_C_sf"/>
</dbReference>
<dbReference type="STRING" id="310782.SAMN05216499_103256"/>
<dbReference type="EMBL" id="FRBI01000003">
    <property type="protein sequence ID" value="SHL26856.1"/>
    <property type="molecule type" value="Genomic_DNA"/>
</dbReference>
<evidence type="ECO:0000259" key="2">
    <source>
        <dbReference type="Pfam" id="PF00656"/>
    </source>
</evidence>
<feature type="domain" description="wHTH-Hsp90 Na associated" evidence="4">
    <location>
        <begin position="1497"/>
        <end position="1548"/>
    </location>
</feature>
<dbReference type="InterPro" id="IPR056506">
    <property type="entry name" value="iHD-CE"/>
</dbReference>
<evidence type="ECO:0000259" key="3">
    <source>
        <dbReference type="Pfam" id="PF24401"/>
    </source>
</evidence>
<name>A0A1M6Z8Q8_9ACTN</name>
<feature type="domain" description="iHD-CE" evidence="3">
    <location>
        <begin position="285"/>
        <end position="625"/>
    </location>
</feature>
<dbReference type="GO" id="GO:0004197">
    <property type="term" value="F:cysteine-type endopeptidase activity"/>
    <property type="evidence" value="ECO:0007669"/>
    <property type="project" value="InterPro"/>
</dbReference>
<gene>
    <name evidence="5" type="ORF">SAMN05216499_103256</name>
</gene>
<proteinExistence type="predicted"/>